<dbReference type="EMBL" id="JAIQCJ010000001">
    <property type="protein sequence ID" value="KAJ8798845.1"/>
    <property type="molecule type" value="Genomic_DNA"/>
</dbReference>
<comment type="caution">
    <text evidence="1">The sequence shown here is derived from an EMBL/GenBank/DDBJ whole genome shotgun (WGS) entry which is preliminary data.</text>
</comment>
<reference evidence="1 2" key="1">
    <citation type="submission" date="2022-11" db="EMBL/GenBank/DDBJ databases">
        <title>Whole genome sequence of Eschrichtius robustus ER-17-0199.</title>
        <authorList>
            <person name="Bruniche-Olsen A."/>
            <person name="Black A.N."/>
            <person name="Fields C.J."/>
            <person name="Walden K."/>
            <person name="Dewoody J.A."/>
        </authorList>
    </citation>
    <scope>NUCLEOTIDE SEQUENCE [LARGE SCALE GENOMIC DNA]</scope>
    <source>
        <strain evidence="1">ER-17-0199</strain>
        <tissue evidence="1">Blubber</tissue>
    </source>
</reference>
<name>A0AB34I769_ESCRO</name>
<accession>A0AB34I769</accession>
<proteinExistence type="predicted"/>
<keyword evidence="2" id="KW-1185">Reference proteome</keyword>
<evidence type="ECO:0000313" key="2">
    <source>
        <dbReference type="Proteomes" id="UP001159641"/>
    </source>
</evidence>
<organism evidence="1 2">
    <name type="scientific">Eschrichtius robustus</name>
    <name type="common">California gray whale</name>
    <name type="synonym">Eschrichtius gibbosus</name>
    <dbReference type="NCBI Taxonomy" id="9764"/>
    <lineage>
        <taxon>Eukaryota</taxon>
        <taxon>Metazoa</taxon>
        <taxon>Chordata</taxon>
        <taxon>Craniata</taxon>
        <taxon>Vertebrata</taxon>
        <taxon>Euteleostomi</taxon>
        <taxon>Mammalia</taxon>
        <taxon>Eutheria</taxon>
        <taxon>Laurasiatheria</taxon>
        <taxon>Artiodactyla</taxon>
        <taxon>Whippomorpha</taxon>
        <taxon>Cetacea</taxon>
        <taxon>Mysticeti</taxon>
        <taxon>Eschrichtiidae</taxon>
        <taxon>Eschrichtius</taxon>
    </lineage>
</organism>
<evidence type="ECO:0000313" key="1">
    <source>
        <dbReference type="EMBL" id="KAJ8798845.1"/>
    </source>
</evidence>
<dbReference type="AlphaFoldDB" id="A0AB34I769"/>
<gene>
    <name evidence="1" type="ORF">J1605_000002</name>
</gene>
<protein>
    <submittedName>
        <fullName evidence="1">Uncharacterized protein</fullName>
    </submittedName>
</protein>
<sequence>MGLVVLLHVGSSRTRARTRVPCIGRRILKHSTTREVPYRPYLVFKMTPCRDWHQPHFTASTPPMSLTLCLPLWDAAFWPVLFSKIQPFGNSLREESIPGVKSWPTSDTPSVPSITFVVALVGICARLGRVLA</sequence>
<dbReference type="Proteomes" id="UP001159641">
    <property type="component" value="Unassembled WGS sequence"/>
</dbReference>